<name>A0A9P5TTB0_GYMJU</name>
<dbReference type="SUPFAM" id="SSF50978">
    <property type="entry name" value="WD40 repeat-like"/>
    <property type="match status" value="1"/>
</dbReference>
<feature type="region of interest" description="Disordered" evidence="1">
    <location>
        <begin position="20"/>
        <end position="56"/>
    </location>
</feature>
<feature type="compositionally biased region" description="Low complexity" evidence="1">
    <location>
        <begin position="778"/>
        <end position="807"/>
    </location>
</feature>
<feature type="compositionally biased region" description="Basic and acidic residues" evidence="1">
    <location>
        <begin position="846"/>
        <end position="862"/>
    </location>
</feature>
<dbReference type="PANTHER" id="PTHR19855:SF11">
    <property type="entry name" value="RIBOSOME BIOGENESIS PROTEIN WDR12"/>
    <property type="match status" value="1"/>
</dbReference>
<feature type="region of interest" description="Disordered" evidence="1">
    <location>
        <begin position="740"/>
        <end position="807"/>
    </location>
</feature>
<feature type="domain" description="F-box" evidence="2">
    <location>
        <begin position="48"/>
        <end position="94"/>
    </location>
</feature>
<evidence type="ECO:0000313" key="3">
    <source>
        <dbReference type="EMBL" id="KAF8912985.1"/>
    </source>
</evidence>
<dbReference type="EMBL" id="JADNYJ010000002">
    <property type="protein sequence ID" value="KAF8912985.1"/>
    <property type="molecule type" value="Genomic_DNA"/>
</dbReference>
<feature type="compositionally biased region" description="Acidic residues" evidence="1">
    <location>
        <begin position="757"/>
        <end position="770"/>
    </location>
</feature>
<dbReference type="InterPro" id="IPR001810">
    <property type="entry name" value="F-box_dom"/>
</dbReference>
<dbReference type="InterPro" id="IPR036322">
    <property type="entry name" value="WD40_repeat_dom_sf"/>
</dbReference>
<dbReference type="PANTHER" id="PTHR19855">
    <property type="entry name" value="WD40 REPEAT PROTEIN 12, 37"/>
    <property type="match status" value="1"/>
</dbReference>
<dbReference type="InterPro" id="IPR036047">
    <property type="entry name" value="F-box-like_dom_sf"/>
</dbReference>
<keyword evidence="4" id="KW-1185">Reference proteome</keyword>
<dbReference type="AlphaFoldDB" id="A0A9P5TTB0"/>
<dbReference type="GO" id="GO:0005634">
    <property type="term" value="C:nucleus"/>
    <property type="evidence" value="ECO:0007669"/>
    <property type="project" value="TreeGrafter"/>
</dbReference>
<dbReference type="Proteomes" id="UP000724874">
    <property type="component" value="Unassembled WGS sequence"/>
</dbReference>
<dbReference type="SMART" id="SM00320">
    <property type="entry name" value="WD40"/>
    <property type="match status" value="3"/>
</dbReference>
<protein>
    <recommendedName>
        <fullName evidence="2">F-box domain-containing protein</fullName>
    </recommendedName>
</protein>
<reference evidence="3" key="1">
    <citation type="submission" date="2020-11" db="EMBL/GenBank/DDBJ databases">
        <authorList>
            <consortium name="DOE Joint Genome Institute"/>
            <person name="Ahrendt S."/>
            <person name="Riley R."/>
            <person name="Andreopoulos W."/>
            <person name="LaButti K."/>
            <person name="Pangilinan J."/>
            <person name="Ruiz-duenas F.J."/>
            <person name="Barrasa J.M."/>
            <person name="Sanchez-Garcia M."/>
            <person name="Camarero S."/>
            <person name="Miyauchi S."/>
            <person name="Serrano A."/>
            <person name="Linde D."/>
            <person name="Babiker R."/>
            <person name="Drula E."/>
            <person name="Ayuso-Fernandez I."/>
            <person name="Pacheco R."/>
            <person name="Padilla G."/>
            <person name="Ferreira P."/>
            <person name="Barriuso J."/>
            <person name="Kellner H."/>
            <person name="Castanera R."/>
            <person name="Alfaro M."/>
            <person name="Ramirez L."/>
            <person name="Pisabarro A.G."/>
            <person name="Kuo A."/>
            <person name="Tritt A."/>
            <person name="Lipzen A."/>
            <person name="He G."/>
            <person name="Yan M."/>
            <person name="Ng V."/>
            <person name="Cullen D."/>
            <person name="Martin F."/>
            <person name="Rosso M.-N."/>
            <person name="Henrissat B."/>
            <person name="Hibbett D."/>
            <person name="Martinez A.T."/>
            <person name="Grigoriev I.V."/>
        </authorList>
    </citation>
    <scope>NUCLEOTIDE SEQUENCE</scope>
    <source>
        <strain evidence="3">AH 44721</strain>
    </source>
</reference>
<evidence type="ECO:0000259" key="2">
    <source>
        <dbReference type="PROSITE" id="PS50181"/>
    </source>
</evidence>
<dbReference type="Pfam" id="PF12937">
    <property type="entry name" value="F-box-like"/>
    <property type="match status" value="1"/>
</dbReference>
<feature type="region of interest" description="Disordered" evidence="1">
    <location>
        <begin position="646"/>
        <end position="669"/>
    </location>
</feature>
<dbReference type="PROSITE" id="PS50181">
    <property type="entry name" value="FBOX"/>
    <property type="match status" value="1"/>
</dbReference>
<feature type="compositionally biased region" description="Low complexity" evidence="1">
    <location>
        <begin position="911"/>
        <end position="928"/>
    </location>
</feature>
<dbReference type="Gene3D" id="1.20.1280.50">
    <property type="match status" value="1"/>
</dbReference>
<comment type="caution">
    <text evidence="3">The sequence shown here is derived from an EMBL/GenBank/DDBJ whole genome shotgun (WGS) entry which is preliminary data.</text>
</comment>
<gene>
    <name evidence="3" type="ORF">CPB84DRAFT_1957382</name>
</gene>
<evidence type="ECO:0000313" key="4">
    <source>
        <dbReference type="Proteomes" id="UP000724874"/>
    </source>
</evidence>
<dbReference type="Gene3D" id="2.130.10.10">
    <property type="entry name" value="YVTN repeat-like/Quinoprotein amine dehydrogenase"/>
    <property type="match status" value="2"/>
</dbReference>
<dbReference type="SUPFAM" id="SSF81383">
    <property type="entry name" value="F-box domain"/>
    <property type="match status" value="1"/>
</dbReference>
<proteinExistence type="predicted"/>
<dbReference type="InterPro" id="IPR015943">
    <property type="entry name" value="WD40/YVTN_repeat-like_dom_sf"/>
</dbReference>
<feature type="region of interest" description="Disordered" evidence="1">
    <location>
        <begin position="837"/>
        <end position="956"/>
    </location>
</feature>
<accession>A0A9P5TTB0</accession>
<dbReference type="OrthoDB" id="429520at2759"/>
<organism evidence="3 4">
    <name type="scientific">Gymnopilus junonius</name>
    <name type="common">Spectacular rustgill mushroom</name>
    <name type="synonym">Gymnopilus spectabilis subsp. junonius</name>
    <dbReference type="NCBI Taxonomy" id="109634"/>
    <lineage>
        <taxon>Eukaryota</taxon>
        <taxon>Fungi</taxon>
        <taxon>Dikarya</taxon>
        <taxon>Basidiomycota</taxon>
        <taxon>Agaricomycotina</taxon>
        <taxon>Agaricomycetes</taxon>
        <taxon>Agaricomycetidae</taxon>
        <taxon>Agaricales</taxon>
        <taxon>Agaricineae</taxon>
        <taxon>Hymenogastraceae</taxon>
        <taxon>Gymnopilus</taxon>
    </lineage>
</organism>
<evidence type="ECO:0000256" key="1">
    <source>
        <dbReference type="SAM" id="MobiDB-lite"/>
    </source>
</evidence>
<sequence length="978" mass="105529">MDWHASHLGRTTLHTSCDYMQYRPQPTPHIDRQTTKSSTLANPPASPQHGLVGIPPETLTSVTSHLSPPALLALACTSSYLAHHVSQDSTWRAAFVRRFLPVSPDSELDLDHHAILLRTDVSSWRERFISRYLITRRWSRSKNLPLTHTPLMQSPVSAMLILPTPAAAVPQTALLTASTQYGIVARSFPLSGKILPGYLDASATGARPALGAFGPAGNWGVINPNHLWNGNPNAHFTPNITACALSSSSPAEKAPANASPTAIVAWGSRAGQVLITTAPRPMDGATSARRTNSTVRVRRCAVGEEHEGTVQDVRWINLSADQIDASSYAVSAGTDGRVKLWDAAGTQAGPINMCIWTSPMIIQKDRVSVVPDPCVRVEGLIQSTLGHLVTVVESGDIHVWTGFTLDRSAADNNSHLNAANVQEITVSRPTSSTRNSSAPKPTVKALSIDPKPSPDVVFLIAYEDEPVFYRVRVRVEPDAQEDQVEITPFGDPNFGPTSVVVPFFARNGRKESSLVLVGDHIGCVSLYAWDATSSSTQPIPPLRSFEAHRDGASVTALWWDGLLLVTGSSRGTTHVWDGMTFEHLRSFVNPIKRVRGRDLHQGAHPNGEMGREAVNHLLVNNEKDVLVVGIGGVVLAWHAGPVSARNKEKGMGVRGRHAPGTAPGTHGKKRVGGAKYIGQFEMRQTILESQSILNHEAETARRAYGREREHRAGLESLGLSEAEAVEYVLMLSRDEASAAERRGLEEATETEQGVFEGDFDIEEEEEDENPSEAFEGHSSVYSSGSSSASLSSISRSSSSKSGNYSASRRVKLNRKGAFVLSLGLPSHREPMEAGEEYLDFEAEAEEASRRRIGRELQRENQGERSFPPIHNTKVSPAAGPSSVSPPGPAINSSPKSVKSDSAWKVPLTKRTSFSSTTSHPSSSLPSTSNLALANGSPAAHGPRTGRSPIPAGGDDMDEDLWFALELSLVEARSRGENV</sequence>
<dbReference type="InterPro" id="IPR001680">
    <property type="entry name" value="WD40_rpt"/>
</dbReference>